<keyword evidence="3" id="KW-0325">Glycoprotein</keyword>
<dbReference type="Gene3D" id="3.80.10.10">
    <property type="entry name" value="Ribonuclease Inhibitor"/>
    <property type="match status" value="1"/>
</dbReference>
<dbReference type="PANTHER" id="PTHR48056">
    <property type="entry name" value="LRR RECEPTOR-LIKE SERINE/THREONINE-PROTEIN KINASE-RELATED"/>
    <property type="match status" value="1"/>
</dbReference>
<evidence type="ECO:0000313" key="4">
    <source>
        <dbReference type="EMBL" id="KAK2999162.1"/>
    </source>
</evidence>
<comment type="caution">
    <text evidence="4">The sequence shown here is derived from an EMBL/GenBank/DDBJ whole genome shotgun (WGS) entry which is preliminary data.</text>
</comment>
<gene>
    <name evidence="4" type="ORF">RJ639_024055</name>
</gene>
<sequence>MAKYKKSSSPASGLDRSGGAVRYSFKASKEVWHSAVHSKFFIFFKALKKGMFNKSSMYLMSFSFNDLSGYLPSTAGLWLPNLEIFAIGSLRNLYVLFLANNNLDGSIPSTVGGMARLQRLYLWINTMEGSIPLEICSLRNLGEMDLHNNKLSGPLPSCIGNLSNLKSWGAWICLATKVQATFRAL</sequence>
<reference evidence="4" key="1">
    <citation type="submission" date="2022-12" db="EMBL/GenBank/DDBJ databases">
        <title>Draft genome assemblies for two species of Escallonia (Escalloniales).</title>
        <authorList>
            <person name="Chanderbali A."/>
            <person name="Dervinis C."/>
            <person name="Anghel I."/>
            <person name="Soltis D."/>
            <person name="Soltis P."/>
            <person name="Zapata F."/>
        </authorList>
    </citation>
    <scope>NUCLEOTIDE SEQUENCE</scope>
    <source>
        <strain evidence="4">UCBG64.0493</strain>
        <tissue evidence="4">Leaf</tissue>
    </source>
</reference>
<dbReference type="EMBL" id="JAVXUP010003375">
    <property type="protein sequence ID" value="KAK2999162.1"/>
    <property type="molecule type" value="Genomic_DNA"/>
</dbReference>
<keyword evidence="5" id="KW-1185">Reference proteome</keyword>
<organism evidence="4 5">
    <name type="scientific">Escallonia herrerae</name>
    <dbReference type="NCBI Taxonomy" id="1293975"/>
    <lineage>
        <taxon>Eukaryota</taxon>
        <taxon>Viridiplantae</taxon>
        <taxon>Streptophyta</taxon>
        <taxon>Embryophyta</taxon>
        <taxon>Tracheophyta</taxon>
        <taxon>Spermatophyta</taxon>
        <taxon>Magnoliopsida</taxon>
        <taxon>eudicotyledons</taxon>
        <taxon>Gunneridae</taxon>
        <taxon>Pentapetalae</taxon>
        <taxon>asterids</taxon>
        <taxon>campanulids</taxon>
        <taxon>Escalloniales</taxon>
        <taxon>Escalloniaceae</taxon>
        <taxon>Escallonia</taxon>
    </lineage>
</organism>
<keyword evidence="1" id="KW-0433">Leucine-rich repeat</keyword>
<keyword evidence="2" id="KW-0677">Repeat</keyword>
<dbReference type="Proteomes" id="UP001188597">
    <property type="component" value="Unassembled WGS sequence"/>
</dbReference>
<dbReference type="FunFam" id="3.80.10.10:FF:000383">
    <property type="entry name" value="Leucine-rich repeat receptor protein kinase EMS1"/>
    <property type="match status" value="1"/>
</dbReference>
<dbReference type="InterPro" id="IPR001611">
    <property type="entry name" value="Leu-rich_rpt"/>
</dbReference>
<dbReference type="InterPro" id="IPR032675">
    <property type="entry name" value="LRR_dom_sf"/>
</dbReference>
<evidence type="ECO:0000256" key="3">
    <source>
        <dbReference type="ARBA" id="ARBA00023180"/>
    </source>
</evidence>
<evidence type="ECO:0000313" key="5">
    <source>
        <dbReference type="Proteomes" id="UP001188597"/>
    </source>
</evidence>
<dbReference type="SUPFAM" id="SSF52058">
    <property type="entry name" value="L domain-like"/>
    <property type="match status" value="1"/>
</dbReference>
<evidence type="ECO:0000256" key="2">
    <source>
        <dbReference type="ARBA" id="ARBA00022737"/>
    </source>
</evidence>
<accession>A0AA89AE60</accession>
<dbReference type="PANTHER" id="PTHR48056:SF57">
    <property type="entry name" value="LEUCINE-RICH REPEAT-CONTAINING N-TERMINAL PLANT-TYPE DOMAIN-CONTAINING PROTEIN"/>
    <property type="match status" value="1"/>
</dbReference>
<proteinExistence type="predicted"/>
<evidence type="ECO:0000256" key="1">
    <source>
        <dbReference type="ARBA" id="ARBA00022614"/>
    </source>
</evidence>
<dbReference type="GO" id="GO:0033612">
    <property type="term" value="F:receptor serine/threonine kinase binding"/>
    <property type="evidence" value="ECO:0007669"/>
    <property type="project" value="TreeGrafter"/>
</dbReference>
<dbReference type="InterPro" id="IPR050647">
    <property type="entry name" value="Plant_LRR-RLKs"/>
</dbReference>
<protein>
    <submittedName>
        <fullName evidence="4">Uncharacterized protein</fullName>
    </submittedName>
</protein>
<name>A0AA89AE60_9ASTE</name>
<dbReference type="Pfam" id="PF00560">
    <property type="entry name" value="LRR_1"/>
    <property type="match status" value="2"/>
</dbReference>
<dbReference type="AlphaFoldDB" id="A0AA89AE60"/>